<dbReference type="Proteomes" id="UP000264492">
    <property type="component" value="Unassembled WGS sequence"/>
</dbReference>
<gene>
    <name evidence="2" type="ORF">DX914_06405</name>
</gene>
<dbReference type="Pfam" id="PF11697">
    <property type="entry name" value="DUF3293"/>
    <property type="match status" value="1"/>
</dbReference>
<dbReference type="InterPro" id="IPR021710">
    <property type="entry name" value="DUF3293"/>
</dbReference>
<feature type="region of interest" description="Disordered" evidence="1">
    <location>
        <begin position="39"/>
        <end position="76"/>
    </location>
</feature>
<sequence length="236" mass="25161">MTAPCSAASCDITVKMVVPTLGSLVSGVMDPGTWRGEAECKESPRQHLRRGHDDPEPGHARRRPSARVARRRRPAQTAAMREIQVVDAAELAALYAAAQYAVSIDGDAIALRVGALAPDLEAYLPAPRYVLISAWNPASEPRSDSANETADRALTARLDAAGIARQAAWASAPDGQWREPGWLLTGVGPAEADRLARDFGQAAVLAWDHGEAVRLRMLLPAPAEAPGWAHIDWAAG</sequence>
<accession>A0A371K492</accession>
<dbReference type="AlphaFoldDB" id="A0A371K492"/>
<protein>
    <submittedName>
        <fullName evidence="2">DUF3293 domain-containing protein</fullName>
    </submittedName>
</protein>
<feature type="compositionally biased region" description="Basic residues" evidence="1">
    <location>
        <begin position="60"/>
        <end position="74"/>
    </location>
</feature>
<feature type="compositionally biased region" description="Basic and acidic residues" evidence="1">
    <location>
        <begin position="39"/>
        <end position="59"/>
    </location>
</feature>
<keyword evidence="3" id="KW-1185">Reference proteome</keyword>
<evidence type="ECO:0000313" key="3">
    <source>
        <dbReference type="Proteomes" id="UP000264492"/>
    </source>
</evidence>
<evidence type="ECO:0000256" key="1">
    <source>
        <dbReference type="SAM" id="MobiDB-lite"/>
    </source>
</evidence>
<name>A0A371K492_9GAMM</name>
<dbReference type="EMBL" id="QTSU01000001">
    <property type="protein sequence ID" value="RDZ28749.1"/>
    <property type="molecule type" value="Genomic_DNA"/>
</dbReference>
<reference evidence="2 3" key="1">
    <citation type="submission" date="2018-08" db="EMBL/GenBank/DDBJ databases">
        <title>Lysobacter sp. zong2l5, whole genome shotgun sequence.</title>
        <authorList>
            <person name="Zhang X."/>
            <person name="Feng G."/>
            <person name="Zhu H."/>
        </authorList>
    </citation>
    <scope>NUCLEOTIDE SEQUENCE [LARGE SCALE GENOMIC DNA]</scope>
    <source>
        <strain evidence="3">zong2l5</strain>
    </source>
</reference>
<proteinExistence type="predicted"/>
<organism evidence="2 3">
    <name type="scientific">Lysobacter silvisoli</name>
    <dbReference type="NCBI Taxonomy" id="2293254"/>
    <lineage>
        <taxon>Bacteria</taxon>
        <taxon>Pseudomonadati</taxon>
        <taxon>Pseudomonadota</taxon>
        <taxon>Gammaproteobacteria</taxon>
        <taxon>Lysobacterales</taxon>
        <taxon>Lysobacteraceae</taxon>
        <taxon>Lysobacter</taxon>
    </lineage>
</organism>
<comment type="caution">
    <text evidence="2">The sequence shown here is derived from an EMBL/GenBank/DDBJ whole genome shotgun (WGS) entry which is preliminary data.</text>
</comment>
<evidence type="ECO:0000313" key="2">
    <source>
        <dbReference type="EMBL" id="RDZ28749.1"/>
    </source>
</evidence>